<dbReference type="SUPFAM" id="SSF46689">
    <property type="entry name" value="Homeodomain-like"/>
    <property type="match status" value="1"/>
</dbReference>
<dbReference type="EMBL" id="JAVKGT010000008">
    <property type="protein sequence ID" value="MDR5711416.1"/>
    <property type="molecule type" value="Genomic_DNA"/>
</dbReference>
<reference evidence="2" key="1">
    <citation type="submission" date="2023-07" db="EMBL/GenBank/DDBJ databases">
        <title>Description of three actinobacteria isolated from air of manufacturing shop in a pharmaceutical factory.</title>
        <authorList>
            <person name="Zhang D.-F."/>
        </authorList>
    </citation>
    <scope>NUCLEOTIDE SEQUENCE [LARGE SCALE GENOMIC DNA]</scope>
    <source>
        <strain evidence="2">CCTCC AB 207010</strain>
    </source>
</reference>
<evidence type="ECO:0000313" key="1">
    <source>
        <dbReference type="EMBL" id="MDR5711416.1"/>
    </source>
</evidence>
<organism evidence="1 2">
    <name type="scientific">Nesterenkonia flava</name>
    <dbReference type="NCBI Taxonomy" id="469799"/>
    <lineage>
        <taxon>Bacteria</taxon>
        <taxon>Bacillati</taxon>
        <taxon>Actinomycetota</taxon>
        <taxon>Actinomycetes</taxon>
        <taxon>Micrococcales</taxon>
        <taxon>Micrococcaceae</taxon>
        <taxon>Nesterenkonia</taxon>
    </lineage>
</organism>
<keyword evidence="2" id="KW-1185">Reference proteome</keyword>
<dbReference type="RefSeq" id="WP_310536798.1">
    <property type="nucleotide sequence ID" value="NZ_BAAAOC010000022.1"/>
</dbReference>
<evidence type="ECO:0000313" key="2">
    <source>
        <dbReference type="Proteomes" id="UP001260872"/>
    </source>
</evidence>
<comment type="caution">
    <text evidence="1">The sequence shown here is derived from an EMBL/GenBank/DDBJ whole genome shotgun (WGS) entry which is preliminary data.</text>
</comment>
<name>A0ABU1FTE5_9MICC</name>
<dbReference type="Proteomes" id="UP001260872">
    <property type="component" value="Unassembled WGS sequence"/>
</dbReference>
<proteinExistence type="predicted"/>
<sequence length="69" mass="7901">MDEKMKQQLIAELQQSHADQQVARARATAASAERRRVIRKAMDEGMPRQEIADALGVHRQTLYRILKGE</sequence>
<protein>
    <submittedName>
        <fullName evidence="1">Helix-turn-helix domain-containing protein</fullName>
    </submittedName>
</protein>
<accession>A0ABU1FTE5</accession>
<gene>
    <name evidence="1" type="ORF">RH857_04610</name>
</gene>
<dbReference type="Gene3D" id="1.10.10.60">
    <property type="entry name" value="Homeodomain-like"/>
    <property type="match status" value="1"/>
</dbReference>
<dbReference type="InterPro" id="IPR009057">
    <property type="entry name" value="Homeodomain-like_sf"/>
</dbReference>
<dbReference type="Pfam" id="PF13384">
    <property type="entry name" value="HTH_23"/>
    <property type="match status" value="1"/>
</dbReference>